<dbReference type="CDD" id="cd17317">
    <property type="entry name" value="MFS_SLC22"/>
    <property type="match status" value="1"/>
</dbReference>
<feature type="transmembrane region" description="Helical" evidence="5">
    <location>
        <begin position="137"/>
        <end position="155"/>
    </location>
</feature>
<feature type="domain" description="Major facilitator superfamily (MFS) profile" evidence="6">
    <location>
        <begin position="24"/>
        <end position="476"/>
    </location>
</feature>
<feature type="transmembrane region" description="Helical" evidence="5">
    <location>
        <begin position="161"/>
        <end position="180"/>
    </location>
</feature>
<comment type="subcellular location">
    <subcellularLocation>
        <location evidence="1">Membrane</location>
        <topology evidence="1">Multi-pass membrane protein</topology>
    </subcellularLocation>
</comment>
<feature type="transmembrane region" description="Helical" evidence="5">
    <location>
        <begin position="423"/>
        <end position="444"/>
    </location>
</feature>
<evidence type="ECO:0000256" key="4">
    <source>
        <dbReference type="ARBA" id="ARBA00023136"/>
    </source>
</evidence>
<accession>A0ABN8Q4U1</accession>
<dbReference type="InterPro" id="IPR020846">
    <property type="entry name" value="MFS_dom"/>
</dbReference>
<sequence length="487" mass="53821">MTKILDFDSALQHIGEFGRHQKKIYLLVNLISIPFSATMLIIVFVGAVPEWKCPSPSGPLSHCNSSHPGCCDKHGSLCPGAEYTSKFTSIAGEWNLVCDSRYKTELTQSIFVAGHMFGGLIFGILSDKYGRRRPWLFVYFAGSILALMSSVVSYYEEFLVLRFAMGLLNGGGGLTTYVISTESIGPAYRATAGTWLHAFYNIGYVILALEAYLIRDWRTLTVISVLPYFILIPFVNKIPESPRWLASQGRTREAETIMRKIEAENGYHNSDKIILKTETKHGVESSQYGTMDLFTHKSVFIITIIMMITWCINSMVYYGLVLNVKNLEGSLYVNFALGSLIDLPLCAATQFLLSWLGRRQSLICLFIVGSMFCFLCMIFQSQGGQNVAAISTAAFGGRFCLSASFAVLYVYASELFPTVAHSAGMGISSLSARIGGIIAPFIVLLGDHHIFLPMFVFACVALFAGVVGLRLHETKGKPLPETFEDLQ</sequence>
<feature type="transmembrane region" description="Helical" evidence="5">
    <location>
        <begin position="106"/>
        <end position="125"/>
    </location>
</feature>
<proteinExistence type="predicted"/>
<dbReference type="EMBL" id="CALNXI010001095">
    <property type="protein sequence ID" value="CAH3155266.1"/>
    <property type="molecule type" value="Genomic_DNA"/>
</dbReference>
<dbReference type="Proteomes" id="UP001159427">
    <property type="component" value="Unassembled WGS sequence"/>
</dbReference>
<feature type="transmembrane region" description="Helical" evidence="5">
    <location>
        <begin position="387"/>
        <end position="411"/>
    </location>
</feature>
<dbReference type="Pfam" id="PF00083">
    <property type="entry name" value="Sugar_tr"/>
    <property type="match status" value="1"/>
</dbReference>
<feature type="transmembrane region" description="Helical" evidence="5">
    <location>
        <begin position="450"/>
        <end position="469"/>
    </location>
</feature>
<name>A0ABN8Q4U1_9CNID</name>
<dbReference type="PROSITE" id="PS50850">
    <property type="entry name" value="MFS"/>
    <property type="match status" value="1"/>
</dbReference>
<protein>
    <recommendedName>
        <fullName evidence="6">Major facilitator superfamily (MFS) profile domain-containing protein</fullName>
    </recommendedName>
</protein>
<keyword evidence="3 5" id="KW-1133">Transmembrane helix</keyword>
<evidence type="ECO:0000256" key="5">
    <source>
        <dbReference type="SAM" id="Phobius"/>
    </source>
</evidence>
<gene>
    <name evidence="7" type="ORF">PEVE_00001670</name>
</gene>
<organism evidence="7 8">
    <name type="scientific">Porites evermanni</name>
    <dbReference type="NCBI Taxonomy" id="104178"/>
    <lineage>
        <taxon>Eukaryota</taxon>
        <taxon>Metazoa</taxon>
        <taxon>Cnidaria</taxon>
        <taxon>Anthozoa</taxon>
        <taxon>Hexacorallia</taxon>
        <taxon>Scleractinia</taxon>
        <taxon>Fungiina</taxon>
        <taxon>Poritidae</taxon>
        <taxon>Porites</taxon>
    </lineage>
</organism>
<reference evidence="7 8" key="1">
    <citation type="submission" date="2022-05" db="EMBL/GenBank/DDBJ databases">
        <authorList>
            <consortium name="Genoscope - CEA"/>
            <person name="William W."/>
        </authorList>
    </citation>
    <scope>NUCLEOTIDE SEQUENCE [LARGE SCALE GENOMIC DNA]</scope>
</reference>
<dbReference type="PANTHER" id="PTHR24064">
    <property type="entry name" value="SOLUTE CARRIER FAMILY 22 MEMBER"/>
    <property type="match status" value="1"/>
</dbReference>
<evidence type="ECO:0000259" key="6">
    <source>
        <dbReference type="PROSITE" id="PS50850"/>
    </source>
</evidence>
<dbReference type="SUPFAM" id="SSF103473">
    <property type="entry name" value="MFS general substrate transporter"/>
    <property type="match status" value="1"/>
</dbReference>
<evidence type="ECO:0000256" key="2">
    <source>
        <dbReference type="ARBA" id="ARBA00022692"/>
    </source>
</evidence>
<dbReference type="InterPro" id="IPR036259">
    <property type="entry name" value="MFS_trans_sf"/>
</dbReference>
<evidence type="ECO:0000313" key="7">
    <source>
        <dbReference type="EMBL" id="CAH3155266.1"/>
    </source>
</evidence>
<feature type="transmembrane region" description="Helical" evidence="5">
    <location>
        <begin position="362"/>
        <end position="381"/>
    </location>
</feature>
<dbReference type="InterPro" id="IPR005828">
    <property type="entry name" value="MFS_sugar_transport-like"/>
</dbReference>
<keyword evidence="4 5" id="KW-0472">Membrane</keyword>
<keyword evidence="8" id="KW-1185">Reference proteome</keyword>
<evidence type="ECO:0000256" key="1">
    <source>
        <dbReference type="ARBA" id="ARBA00004141"/>
    </source>
</evidence>
<dbReference type="Gene3D" id="1.20.1250.20">
    <property type="entry name" value="MFS general substrate transporter like domains"/>
    <property type="match status" value="1"/>
</dbReference>
<evidence type="ECO:0000256" key="3">
    <source>
        <dbReference type="ARBA" id="ARBA00022989"/>
    </source>
</evidence>
<feature type="transmembrane region" description="Helical" evidence="5">
    <location>
        <begin position="192"/>
        <end position="214"/>
    </location>
</feature>
<evidence type="ECO:0000313" key="8">
    <source>
        <dbReference type="Proteomes" id="UP001159427"/>
    </source>
</evidence>
<keyword evidence="2 5" id="KW-0812">Transmembrane</keyword>
<feature type="transmembrane region" description="Helical" evidence="5">
    <location>
        <begin position="332"/>
        <end position="355"/>
    </location>
</feature>
<comment type="caution">
    <text evidence="7">The sequence shown here is derived from an EMBL/GenBank/DDBJ whole genome shotgun (WGS) entry which is preliminary data.</text>
</comment>
<feature type="transmembrane region" description="Helical" evidence="5">
    <location>
        <begin position="220"/>
        <end position="238"/>
    </location>
</feature>
<feature type="transmembrane region" description="Helical" evidence="5">
    <location>
        <begin position="24"/>
        <end position="48"/>
    </location>
</feature>
<feature type="transmembrane region" description="Helical" evidence="5">
    <location>
        <begin position="299"/>
        <end position="320"/>
    </location>
</feature>